<feature type="domain" description="Porin" evidence="12">
    <location>
        <begin position="8"/>
        <end position="345"/>
    </location>
</feature>
<evidence type="ECO:0000256" key="1">
    <source>
        <dbReference type="ARBA" id="ARBA00004571"/>
    </source>
</evidence>
<protein>
    <submittedName>
        <fullName evidence="13">Porin</fullName>
    </submittedName>
</protein>
<dbReference type="PANTHER" id="PTHR34501">
    <property type="entry name" value="PROTEIN YDDL-RELATED"/>
    <property type="match status" value="1"/>
</dbReference>
<dbReference type="AlphaFoldDB" id="A0A368U497"/>
<dbReference type="PANTHER" id="PTHR34501:SF9">
    <property type="entry name" value="MAJOR OUTER MEMBRANE PROTEIN P.IA"/>
    <property type="match status" value="1"/>
</dbReference>
<keyword evidence="3" id="KW-0813">Transport</keyword>
<evidence type="ECO:0000256" key="4">
    <source>
        <dbReference type="ARBA" id="ARBA00022452"/>
    </source>
</evidence>
<dbReference type="InterPro" id="IPR033900">
    <property type="entry name" value="Gram_neg_porin_domain"/>
</dbReference>
<dbReference type="RefSeq" id="WP_114477285.1">
    <property type="nucleotide sequence ID" value="NZ_QPII01000001.1"/>
</dbReference>
<evidence type="ECO:0000256" key="6">
    <source>
        <dbReference type="ARBA" id="ARBA00022729"/>
    </source>
</evidence>
<evidence type="ECO:0000256" key="2">
    <source>
        <dbReference type="ARBA" id="ARBA00011233"/>
    </source>
</evidence>
<dbReference type="OrthoDB" id="8957883at2"/>
<dbReference type="GO" id="GO:0009279">
    <property type="term" value="C:cell outer membrane"/>
    <property type="evidence" value="ECO:0007669"/>
    <property type="project" value="UniProtKB-SubCell"/>
</dbReference>
<keyword evidence="10" id="KW-0998">Cell outer membrane</keyword>
<comment type="subcellular location">
    <subcellularLocation>
        <location evidence="1">Cell outer membrane</location>
        <topology evidence="1">Multi-pass membrane protein</topology>
    </subcellularLocation>
</comment>
<keyword evidence="9" id="KW-0472">Membrane</keyword>
<comment type="subunit">
    <text evidence="2">Homotrimer.</text>
</comment>
<comment type="caution">
    <text evidence="13">The sequence shown here is derived from an EMBL/GenBank/DDBJ whole genome shotgun (WGS) entry which is preliminary data.</text>
</comment>
<dbReference type="GO" id="GO:0006811">
    <property type="term" value="P:monoatomic ion transport"/>
    <property type="evidence" value="ECO:0007669"/>
    <property type="project" value="UniProtKB-KW"/>
</dbReference>
<accession>A0A368U497</accession>
<keyword evidence="8" id="KW-0626">Porin</keyword>
<keyword evidence="14" id="KW-1185">Reference proteome</keyword>
<dbReference type="SUPFAM" id="SSF56935">
    <property type="entry name" value="Porins"/>
    <property type="match status" value="1"/>
</dbReference>
<evidence type="ECO:0000313" key="13">
    <source>
        <dbReference type="EMBL" id="RCV91834.1"/>
    </source>
</evidence>
<dbReference type="EMBL" id="QPII01000001">
    <property type="protein sequence ID" value="RCV91834.1"/>
    <property type="molecule type" value="Genomic_DNA"/>
</dbReference>
<evidence type="ECO:0000256" key="11">
    <source>
        <dbReference type="SAM" id="SignalP"/>
    </source>
</evidence>
<dbReference type="Pfam" id="PF13609">
    <property type="entry name" value="Porin_4"/>
    <property type="match status" value="1"/>
</dbReference>
<keyword evidence="6 11" id="KW-0732">Signal</keyword>
<name>A0A368U497_9GAMM</name>
<dbReference type="InterPro" id="IPR050298">
    <property type="entry name" value="Gram-neg_bact_OMP"/>
</dbReference>
<keyword evidence="7" id="KW-0406">Ion transport</keyword>
<dbReference type="CDD" id="cd00342">
    <property type="entry name" value="gram_neg_porins"/>
    <property type="match status" value="1"/>
</dbReference>
<proteinExistence type="predicted"/>
<evidence type="ECO:0000256" key="3">
    <source>
        <dbReference type="ARBA" id="ARBA00022448"/>
    </source>
</evidence>
<dbReference type="GO" id="GO:0046930">
    <property type="term" value="C:pore complex"/>
    <property type="evidence" value="ECO:0007669"/>
    <property type="project" value="UniProtKB-KW"/>
</dbReference>
<evidence type="ECO:0000256" key="5">
    <source>
        <dbReference type="ARBA" id="ARBA00022692"/>
    </source>
</evidence>
<dbReference type="InterPro" id="IPR023614">
    <property type="entry name" value="Porin_dom_sf"/>
</dbReference>
<evidence type="ECO:0000256" key="8">
    <source>
        <dbReference type="ARBA" id="ARBA00023114"/>
    </source>
</evidence>
<dbReference type="GO" id="GO:0015288">
    <property type="term" value="F:porin activity"/>
    <property type="evidence" value="ECO:0007669"/>
    <property type="project" value="UniProtKB-KW"/>
</dbReference>
<organism evidence="13 14">
    <name type="scientific">Billgrantia montanilacus</name>
    <dbReference type="NCBI Taxonomy" id="2282305"/>
    <lineage>
        <taxon>Bacteria</taxon>
        <taxon>Pseudomonadati</taxon>
        <taxon>Pseudomonadota</taxon>
        <taxon>Gammaproteobacteria</taxon>
        <taxon>Oceanospirillales</taxon>
        <taxon>Halomonadaceae</taxon>
        <taxon>Billgrantia</taxon>
    </lineage>
</organism>
<evidence type="ECO:0000256" key="7">
    <source>
        <dbReference type="ARBA" id="ARBA00023065"/>
    </source>
</evidence>
<keyword evidence="4" id="KW-1134">Transmembrane beta strand</keyword>
<feature type="chain" id="PRO_5016892588" evidence="11">
    <location>
        <begin position="23"/>
        <end position="375"/>
    </location>
</feature>
<gene>
    <name evidence="13" type="ORF">DU505_01855</name>
</gene>
<feature type="signal peptide" evidence="11">
    <location>
        <begin position="1"/>
        <end position="22"/>
    </location>
</feature>
<reference evidence="13 14" key="1">
    <citation type="submission" date="2018-07" db="EMBL/GenBank/DDBJ databases">
        <title>Halomonas montanilacus sp. nov., isolated from Lake Pengyan on Tibetan Plateau.</title>
        <authorList>
            <person name="Lu H."/>
            <person name="Xing P."/>
            <person name="Wu Q."/>
        </authorList>
    </citation>
    <scope>NUCLEOTIDE SEQUENCE [LARGE SCALE GENOMIC DNA]</scope>
    <source>
        <strain evidence="13 14">PYC7W</strain>
    </source>
</reference>
<evidence type="ECO:0000313" key="14">
    <source>
        <dbReference type="Proteomes" id="UP000252405"/>
    </source>
</evidence>
<evidence type="ECO:0000256" key="9">
    <source>
        <dbReference type="ARBA" id="ARBA00023136"/>
    </source>
</evidence>
<sequence>MKKTLLATAIAGALGVSAAAQAATVYDQDGTRLDVNGRIALGISGGGEDDVAPGEAKAGGTEFRNIYSRLGLTMSHDIDPDLRAFGRVEWRFNGDERDQSGGFSEVRHSYIGLESGNFGTVMAGNFDSFYNSRVVNPFDVYIDRGHEFSKGAGGDLQARGDSIGYITPNLEGFQAFLMAKHYTGNGLAENGESRSSVINTQGGVSYELAGLRLAAGFAQDRGDYPLSARGTRHRYDSRDQRGIDENIYGATASYAFNDNFSARLGYETQDSNDGEIDAGGAVEDWSGYDTWGLGMTYAIGQWAFNADVHRVSPDNEDTRTAWSAGSYYKVSSNFDVFAELNRADQGDITVSTGDGVEVEENSDNLYWLVGARYHF</sequence>
<evidence type="ECO:0000259" key="12">
    <source>
        <dbReference type="Pfam" id="PF13609"/>
    </source>
</evidence>
<dbReference type="Gene3D" id="2.40.160.10">
    <property type="entry name" value="Porin"/>
    <property type="match status" value="1"/>
</dbReference>
<evidence type="ECO:0000256" key="10">
    <source>
        <dbReference type="ARBA" id="ARBA00023237"/>
    </source>
</evidence>
<keyword evidence="5" id="KW-0812">Transmembrane</keyword>
<dbReference type="Proteomes" id="UP000252405">
    <property type="component" value="Unassembled WGS sequence"/>
</dbReference>